<reference evidence="2" key="1">
    <citation type="submission" date="2022-12" db="EMBL/GenBank/DDBJ databases">
        <title>New Phytohabitans aurantiacus sp. RD004123 nov., an actinomycete isolated from soil.</title>
        <authorList>
            <person name="Triningsih D.W."/>
            <person name="Harunari E."/>
            <person name="Igarashi Y."/>
        </authorList>
    </citation>
    <scope>NUCLEOTIDE SEQUENCE</scope>
    <source>
        <strain evidence="2">RD004123</strain>
    </source>
</reference>
<dbReference type="EMBL" id="BSDI01000039">
    <property type="protein sequence ID" value="GLI00965.1"/>
    <property type="molecule type" value="Genomic_DNA"/>
</dbReference>
<feature type="compositionally biased region" description="Basic and acidic residues" evidence="1">
    <location>
        <begin position="1"/>
        <end position="10"/>
    </location>
</feature>
<feature type="region of interest" description="Disordered" evidence="1">
    <location>
        <begin position="186"/>
        <end position="228"/>
    </location>
</feature>
<evidence type="ECO:0008006" key="4">
    <source>
        <dbReference type="Google" id="ProtNLM"/>
    </source>
</evidence>
<evidence type="ECO:0000313" key="3">
    <source>
        <dbReference type="Proteomes" id="UP001144280"/>
    </source>
</evidence>
<feature type="compositionally biased region" description="Low complexity" evidence="1">
    <location>
        <begin position="186"/>
        <end position="201"/>
    </location>
</feature>
<feature type="region of interest" description="Disordered" evidence="1">
    <location>
        <begin position="1"/>
        <end position="103"/>
    </location>
</feature>
<keyword evidence="3" id="KW-1185">Reference proteome</keyword>
<dbReference type="Proteomes" id="UP001144280">
    <property type="component" value="Unassembled WGS sequence"/>
</dbReference>
<organism evidence="2 3">
    <name type="scientific">Phytohabitans aurantiacus</name>
    <dbReference type="NCBI Taxonomy" id="3016789"/>
    <lineage>
        <taxon>Bacteria</taxon>
        <taxon>Bacillati</taxon>
        <taxon>Actinomycetota</taxon>
        <taxon>Actinomycetes</taxon>
        <taxon>Micromonosporales</taxon>
        <taxon>Micromonosporaceae</taxon>
    </lineage>
</organism>
<evidence type="ECO:0000313" key="2">
    <source>
        <dbReference type="EMBL" id="GLI00965.1"/>
    </source>
</evidence>
<gene>
    <name evidence="2" type="ORF">Pa4123_62410</name>
</gene>
<comment type="caution">
    <text evidence="2">The sequence shown here is derived from an EMBL/GenBank/DDBJ whole genome shotgun (WGS) entry which is preliminary data.</text>
</comment>
<proteinExistence type="predicted"/>
<feature type="compositionally biased region" description="Polar residues" evidence="1">
    <location>
        <begin position="25"/>
        <end position="40"/>
    </location>
</feature>
<accession>A0ABQ5R4V1</accession>
<name>A0ABQ5R4V1_9ACTN</name>
<evidence type="ECO:0000256" key="1">
    <source>
        <dbReference type="SAM" id="MobiDB-lite"/>
    </source>
</evidence>
<feature type="compositionally biased region" description="Pro residues" evidence="1">
    <location>
        <begin position="202"/>
        <end position="213"/>
    </location>
</feature>
<feature type="compositionally biased region" description="Basic and acidic residues" evidence="1">
    <location>
        <begin position="88"/>
        <end position="99"/>
    </location>
</feature>
<protein>
    <recommendedName>
        <fullName evidence="4">DUF3618 domain-containing protein</fullName>
    </recommendedName>
</protein>
<sequence>MNRTRVEPRPSKQRFRLGAYEMTDIATSRSPSGDQESTGQVAKEQAANVGHTAAEGGGQVLRTAAEQGKQVAGEAGDRARELYGTARGELHGQAREQQRRAAGGLRSVGAELRTMADQGGGSGPATELARRASGTIDQVAGWLEDREPGAVVDEVKRYARQHPGAFLAGAALLGVVAGRLTRGLAADAGESAASDSRATATPPAPPLASPLAPPLATAEPVPVDGGQR</sequence>